<organism evidence="3 4">
    <name type="scientific">Basidiobolus ranarum</name>
    <dbReference type="NCBI Taxonomy" id="34480"/>
    <lineage>
        <taxon>Eukaryota</taxon>
        <taxon>Fungi</taxon>
        <taxon>Fungi incertae sedis</taxon>
        <taxon>Zoopagomycota</taxon>
        <taxon>Entomophthoromycotina</taxon>
        <taxon>Basidiobolomycetes</taxon>
        <taxon>Basidiobolales</taxon>
        <taxon>Basidiobolaceae</taxon>
        <taxon>Basidiobolus</taxon>
    </lineage>
</organism>
<comment type="caution">
    <text evidence="3">The sequence shown here is derived from an EMBL/GenBank/DDBJ whole genome shotgun (WGS) entry which is preliminary data.</text>
</comment>
<gene>
    <name evidence="3" type="ORF">K7432_014540</name>
</gene>
<evidence type="ECO:0000313" key="4">
    <source>
        <dbReference type="Proteomes" id="UP001479436"/>
    </source>
</evidence>
<keyword evidence="4" id="KW-1185">Reference proteome</keyword>
<sequence>MFRIRHSKLIAWSLGFVNVWRLVSTLNIGDQCVPNPNVQAHEKGPCQNYTLACDPMSNLCTLKGCKLNESPVGWPAEWQSPIPCNIELEFCPDNQLKCLPKIKTGDICSPGRDDSCVDRASVCLNQRCVLKNAQLNQPCRLDNTTIFGVNRDDCLKGSFCSSSNLTCSGAYNNGEKCIEDRQCLSNNCHDRSKICTDGEEYNYIPIWAYVLAGIGVLAMIFIIILILYFRKRRRMSEYKKALQQRNASQIETYPYNLGVANNSNEFVTIIPEPQLDN</sequence>
<keyword evidence="2" id="KW-0732">Signal</keyword>
<feature type="signal peptide" evidence="2">
    <location>
        <begin position="1"/>
        <end position="25"/>
    </location>
</feature>
<proteinExistence type="predicted"/>
<protein>
    <submittedName>
        <fullName evidence="3">Uncharacterized protein</fullName>
    </submittedName>
</protein>
<reference evidence="3 4" key="1">
    <citation type="submission" date="2023-04" db="EMBL/GenBank/DDBJ databases">
        <title>Genome of Basidiobolus ranarum AG-B5.</title>
        <authorList>
            <person name="Stajich J.E."/>
            <person name="Carter-House D."/>
            <person name="Gryganskyi A."/>
        </authorList>
    </citation>
    <scope>NUCLEOTIDE SEQUENCE [LARGE SCALE GENOMIC DNA]</scope>
    <source>
        <strain evidence="3 4">AG-B5</strain>
    </source>
</reference>
<dbReference type="Proteomes" id="UP001479436">
    <property type="component" value="Unassembled WGS sequence"/>
</dbReference>
<evidence type="ECO:0000313" key="3">
    <source>
        <dbReference type="EMBL" id="KAK9760945.1"/>
    </source>
</evidence>
<evidence type="ECO:0000256" key="2">
    <source>
        <dbReference type="SAM" id="SignalP"/>
    </source>
</evidence>
<feature type="transmembrane region" description="Helical" evidence="1">
    <location>
        <begin position="206"/>
        <end position="229"/>
    </location>
</feature>
<keyword evidence="1" id="KW-1133">Transmembrane helix</keyword>
<name>A0ABR2WHG9_9FUNG</name>
<evidence type="ECO:0000256" key="1">
    <source>
        <dbReference type="SAM" id="Phobius"/>
    </source>
</evidence>
<keyword evidence="1" id="KW-0472">Membrane</keyword>
<feature type="chain" id="PRO_5046262975" evidence="2">
    <location>
        <begin position="26"/>
        <end position="277"/>
    </location>
</feature>
<keyword evidence="1" id="KW-0812">Transmembrane</keyword>
<accession>A0ABR2WHG9</accession>
<dbReference type="EMBL" id="JASJQH010001682">
    <property type="protein sequence ID" value="KAK9760945.1"/>
    <property type="molecule type" value="Genomic_DNA"/>
</dbReference>